<sequence>ASKPITNALAAIWKSIIFLCIALIFTAHRSSYYGKRHFWTLFKYFIDAYPGFNVGLFEAKNYIVEHQYIFYGANLSDFGVVKHDSCTPATAVWTNLRFVGTLPSPKLTPLAVGFVHVFSTYLCYAASTFACQICIQPFSMALPLTLGVPFTVAVLGYFCSLQSDDLCFTMGLPGPYFYNCPGQGSDDNLEKFLFHEFSWVWLLCLFSQTQITSHIWKSPRNRMSKVSKYV</sequence>
<comment type="caution">
    <text evidence="2">The sequence shown here is derived from an EMBL/GenBank/DDBJ whole genome shotgun (WGS) entry which is preliminary data.</text>
</comment>
<feature type="transmembrane region" description="Helical" evidence="1">
    <location>
        <begin position="7"/>
        <end position="27"/>
    </location>
</feature>
<reference evidence="2 3" key="1">
    <citation type="journal article" date="2017" name="Gigascience">
        <title>Draft genome of the honey bee ectoparasitic mite, Tropilaelaps mercedesae, is shaped by the parasitic life history.</title>
        <authorList>
            <person name="Dong X."/>
            <person name="Armstrong S.D."/>
            <person name="Xia D."/>
            <person name="Makepeace B.L."/>
            <person name="Darby A.C."/>
            <person name="Kadowaki T."/>
        </authorList>
    </citation>
    <scope>NUCLEOTIDE SEQUENCE [LARGE SCALE GENOMIC DNA]</scope>
    <source>
        <strain evidence="2">Wuxi-XJTLU</strain>
    </source>
</reference>
<feature type="non-terminal residue" evidence="2">
    <location>
        <position position="1"/>
    </location>
</feature>
<feature type="transmembrane region" description="Helical" evidence="1">
    <location>
        <begin position="138"/>
        <end position="158"/>
    </location>
</feature>
<evidence type="ECO:0000256" key="1">
    <source>
        <dbReference type="SAM" id="Phobius"/>
    </source>
</evidence>
<dbReference type="EMBL" id="MNPL01005599">
    <property type="protein sequence ID" value="OQR75921.1"/>
    <property type="molecule type" value="Genomic_DNA"/>
</dbReference>
<organism evidence="2 3">
    <name type="scientific">Tropilaelaps mercedesae</name>
    <dbReference type="NCBI Taxonomy" id="418985"/>
    <lineage>
        <taxon>Eukaryota</taxon>
        <taxon>Metazoa</taxon>
        <taxon>Ecdysozoa</taxon>
        <taxon>Arthropoda</taxon>
        <taxon>Chelicerata</taxon>
        <taxon>Arachnida</taxon>
        <taxon>Acari</taxon>
        <taxon>Parasitiformes</taxon>
        <taxon>Mesostigmata</taxon>
        <taxon>Gamasina</taxon>
        <taxon>Dermanyssoidea</taxon>
        <taxon>Laelapidae</taxon>
        <taxon>Tropilaelaps</taxon>
    </lineage>
</organism>
<feature type="transmembrane region" description="Helical" evidence="1">
    <location>
        <begin position="107"/>
        <end position="126"/>
    </location>
</feature>
<name>A0A1V9XR38_9ACAR</name>
<keyword evidence="1" id="KW-0472">Membrane</keyword>
<keyword evidence="1" id="KW-1133">Transmembrane helix</keyword>
<evidence type="ECO:0000313" key="3">
    <source>
        <dbReference type="Proteomes" id="UP000192247"/>
    </source>
</evidence>
<accession>A0A1V9XR38</accession>
<protein>
    <submittedName>
        <fullName evidence="2">Uncharacterized protein</fullName>
    </submittedName>
</protein>
<proteinExistence type="predicted"/>
<dbReference type="AlphaFoldDB" id="A0A1V9XR38"/>
<keyword evidence="3" id="KW-1185">Reference proteome</keyword>
<keyword evidence="1" id="KW-0812">Transmembrane</keyword>
<dbReference type="InParanoid" id="A0A1V9XR38"/>
<dbReference type="Proteomes" id="UP000192247">
    <property type="component" value="Unassembled WGS sequence"/>
</dbReference>
<dbReference type="OrthoDB" id="370884at2759"/>
<dbReference type="STRING" id="418985.A0A1V9XR38"/>
<evidence type="ECO:0000313" key="2">
    <source>
        <dbReference type="EMBL" id="OQR75921.1"/>
    </source>
</evidence>
<gene>
    <name evidence="2" type="ORF">BIW11_08111</name>
</gene>